<dbReference type="Pfam" id="PF00004">
    <property type="entry name" value="AAA"/>
    <property type="match status" value="1"/>
</dbReference>
<dbReference type="InterPro" id="IPR003959">
    <property type="entry name" value="ATPase_AAA_core"/>
</dbReference>
<dbReference type="SUPFAM" id="SSF52540">
    <property type="entry name" value="P-loop containing nucleoside triphosphate hydrolases"/>
    <property type="match status" value="1"/>
</dbReference>
<name>A0A9D5BXS8_9LILI</name>
<keyword evidence="7" id="KW-1185">Reference proteome</keyword>
<evidence type="ECO:0000256" key="3">
    <source>
        <dbReference type="ARBA" id="ARBA00022842"/>
    </source>
</evidence>
<evidence type="ECO:0000259" key="5">
    <source>
        <dbReference type="SMART" id="SM00382"/>
    </source>
</evidence>
<feature type="domain" description="AAA+ ATPase" evidence="5">
    <location>
        <begin position="247"/>
        <end position="380"/>
    </location>
</feature>
<evidence type="ECO:0000313" key="6">
    <source>
        <dbReference type="EMBL" id="KAJ0962826.1"/>
    </source>
</evidence>
<comment type="caution">
    <text evidence="6">The sequence shown here is derived from an EMBL/GenBank/DDBJ whole genome shotgun (WGS) entry which is preliminary data.</text>
</comment>
<sequence>MFESMFSSTSIRTDTVVSTAMSMAAMAVFVRTFADDIIPQSLHCYLSDSLAALFTRLSSQITIAIDEFENRTPNQLFRAAETYLGAKASSSTRKLRASKQDDENAIQVSIDRGEEVIDVFLGFKFRWRLVSRESNKQIVNYRRNHYKEVNTPSEARSFQLSFHKKNKELALSAYLPHVLEQAKAIKDGAKTLKLYTNDDCAWSASNLRHPATFATLAMEPELKKSIVEDLERFVRRKEYYKKVGKAWKRGYLLYGPPGTGKSSLVAAMADYLKFDVYDLELTEVSTNSGLRTLLAAMENRSILVVEDIDCSLELQRREAEKREEEEKVTLSGMLNFVDGLWSSSGEEKIIVFTTNHKERLDPALLRPGRMDMHIHMSYCSPSGFRILASNYHAVDDHPLFGEVDRLIGEVEVSPAEVAEELMKSDDTDFALGGLVNFLQVKRKHAAR</sequence>
<comment type="similarity">
    <text evidence="2">Belongs to the AAA ATPase family. BCS1 subfamily.</text>
</comment>
<dbReference type="InterPro" id="IPR058017">
    <property type="entry name" value="At3g28540-like_C"/>
</dbReference>
<dbReference type="Pfam" id="PF25568">
    <property type="entry name" value="AAA_lid_At3g28540"/>
    <property type="match status" value="1"/>
</dbReference>
<dbReference type="AlphaFoldDB" id="A0A9D5BXS8"/>
<comment type="catalytic activity">
    <reaction evidence="4">
        <text>ATP + H2O = ADP + phosphate + H(+)</text>
        <dbReference type="Rhea" id="RHEA:13065"/>
        <dbReference type="ChEBI" id="CHEBI:15377"/>
        <dbReference type="ChEBI" id="CHEBI:15378"/>
        <dbReference type="ChEBI" id="CHEBI:30616"/>
        <dbReference type="ChEBI" id="CHEBI:43474"/>
        <dbReference type="ChEBI" id="CHEBI:456216"/>
    </reaction>
</comment>
<dbReference type="GO" id="GO:0005524">
    <property type="term" value="F:ATP binding"/>
    <property type="evidence" value="ECO:0007669"/>
    <property type="project" value="InterPro"/>
</dbReference>
<dbReference type="SMART" id="SM00382">
    <property type="entry name" value="AAA"/>
    <property type="match status" value="1"/>
</dbReference>
<evidence type="ECO:0000256" key="4">
    <source>
        <dbReference type="ARBA" id="ARBA00049360"/>
    </source>
</evidence>
<dbReference type="InterPro" id="IPR003593">
    <property type="entry name" value="AAA+_ATPase"/>
</dbReference>
<dbReference type="Gene3D" id="6.10.280.40">
    <property type="match status" value="1"/>
</dbReference>
<organism evidence="6 7">
    <name type="scientific">Dioscorea zingiberensis</name>
    <dbReference type="NCBI Taxonomy" id="325984"/>
    <lineage>
        <taxon>Eukaryota</taxon>
        <taxon>Viridiplantae</taxon>
        <taxon>Streptophyta</taxon>
        <taxon>Embryophyta</taxon>
        <taxon>Tracheophyta</taxon>
        <taxon>Spermatophyta</taxon>
        <taxon>Magnoliopsida</taxon>
        <taxon>Liliopsida</taxon>
        <taxon>Dioscoreales</taxon>
        <taxon>Dioscoreaceae</taxon>
        <taxon>Dioscorea</taxon>
    </lineage>
</organism>
<comment type="cofactor">
    <cofactor evidence="1">
        <name>Mg(2+)</name>
        <dbReference type="ChEBI" id="CHEBI:18420"/>
    </cofactor>
</comment>
<dbReference type="InterPro" id="IPR027417">
    <property type="entry name" value="P-loop_NTPase"/>
</dbReference>
<keyword evidence="3" id="KW-0460">Magnesium</keyword>
<evidence type="ECO:0000256" key="2">
    <source>
        <dbReference type="ARBA" id="ARBA00007448"/>
    </source>
</evidence>
<reference evidence="6" key="1">
    <citation type="submission" date="2021-03" db="EMBL/GenBank/DDBJ databases">
        <authorList>
            <person name="Li Z."/>
            <person name="Yang C."/>
        </authorList>
    </citation>
    <scope>NUCLEOTIDE SEQUENCE</scope>
    <source>
        <strain evidence="6">Dzin_1.0</strain>
        <tissue evidence="6">Leaf</tissue>
    </source>
</reference>
<dbReference type="Gene3D" id="3.40.50.300">
    <property type="entry name" value="P-loop containing nucleotide triphosphate hydrolases"/>
    <property type="match status" value="1"/>
</dbReference>
<dbReference type="PANTHER" id="PTHR23070">
    <property type="entry name" value="BCS1 AAA-TYPE ATPASE"/>
    <property type="match status" value="1"/>
</dbReference>
<evidence type="ECO:0000313" key="7">
    <source>
        <dbReference type="Proteomes" id="UP001085076"/>
    </source>
</evidence>
<dbReference type="Proteomes" id="UP001085076">
    <property type="component" value="Miscellaneous, Linkage group lg09"/>
</dbReference>
<protein>
    <recommendedName>
        <fullName evidence="5">AAA+ ATPase domain-containing protein</fullName>
    </recommendedName>
</protein>
<dbReference type="GO" id="GO:0006950">
    <property type="term" value="P:response to stress"/>
    <property type="evidence" value="ECO:0007669"/>
    <property type="project" value="UniProtKB-ARBA"/>
</dbReference>
<dbReference type="OrthoDB" id="10251412at2759"/>
<dbReference type="EMBL" id="JAGGNH010000009">
    <property type="protein sequence ID" value="KAJ0962826.1"/>
    <property type="molecule type" value="Genomic_DNA"/>
</dbReference>
<accession>A0A9D5BXS8</accession>
<dbReference type="InterPro" id="IPR025753">
    <property type="entry name" value="AAA_N_dom"/>
</dbReference>
<dbReference type="CDD" id="cd19510">
    <property type="entry name" value="RecA-like_BCS1"/>
    <property type="match status" value="1"/>
</dbReference>
<dbReference type="GO" id="GO:0016887">
    <property type="term" value="F:ATP hydrolysis activity"/>
    <property type="evidence" value="ECO:0007669"/>
    <property type="project" value="InterPro"/>
</dbReference>
<dbReference type="Pfam" id="PF14363">
    <property type="entry name" value="AAA_assoc"/>
    <property type="match status" value="1"/>
</dbReference>
<dbReference type="InterPro" id="IPR050747">
    <property type="entry name" value="Mitochondrial_chaperone_BCS1"/>
</dbReference>
<gene>
    <name evidence="6" type="ORF">J5N97_027948</name>
</gene>
<proteinExistence type="inferred from homology"/>
<reference evidence="6" key="2">
    <citation type="journal article" date="2022" name="Hortic Res">
        <title>The genome of Dioscorea zingiberensis sheds light on the biosynthesis, origin and evolution of the medicinally important diosgenin saponins.</title>
        <authorList>
            <person name="Li Y."/>
            <person name="Tan C."/>
            <person name="Li Z."/>
            <person name="Guo J."/>
            <person name="Li S."/>
            <person name="Chen X."/>
            <person name="Wang C."/>
            <person name="Dai X."/>
            <person name="Yang H."/>
            <person name="Song W."/>
            <person name="Hou L."/>
            <person name="Xu J."/>
            <person name="Tong Z."/>
            <person name="Xu A."/>
            <person name="Yuan X."/>
            <person name="Wang W."/>
            <person name="Yang Q."/>
            <person name="Chen L."/>
            <person name="Sun Z."/>
            <person name="Wang K."/>
            <person name="Pan B."/>
            <person name="Chen J."/>
            <person name="Bao Y."/>
            <person name="Liu F."/>
            <person name="Qi X."/>
            <person name="Gang D.R."/>
            <person name="Wen J."/>
            <person name="Li J."/>
        </authorList>
    </citation>
    <scope>NUCLEOTIDE SEQUENCE</scope>
    <source>
        <strain evidence="6">Dzin_1.0</strain>
    </source>
</reference>
<evidence type="ECO:0000256" key="1">
    <source>
        <dbReference type="ARBA" id="ARBA00001946"/>
    </source>
</evidence>